<name>A0A556QJI8_9BACT</name>
<protein>
    <recommendedName>
        <fullName evidence="4">LEA type 2 family protein</fullName>
    </recommendedName>
</protein>
<evidence type="ECO:0000313" key="2">
    <source>
        <dbReference type="EMBL" id="TSJ76815.1"/>
    </source>
</evidence>
<dbReference type="RefSeq" id="WP_144230610.1">
    <property type="nucleotide sequence ID" value="NZ_CBCRVV010000009.1"/>
</dbReference>
<accession>A0A556QJI8</accession>
<organism evidence="2 3">
    <name type="scientific">Rariglobus hedericola</name>
    <dbReference type="NCBI Taxonomy" id="2597822"/>
    <lineage>
        <taxon>Bacteria</taxon>
        <taxon>Pseudomonadati</taxon>
        <taxon>Verrucomicrobiota</taxon>
        <taxon>Opitutia</taxon>
        <taxon>Opitutales</taxon>
        <taxon>Opitutaceae</taxon>
        <taxon>Rariglobus</taxon>
    </lineage>
</organism>
<comment type="caution">
    <text evidence="2">The sequence shown here is derived from an EMBL/GenBank/DDBJ whole genome shotgun (WGS) entry which is preliminary data.</text>
</comment>
<keyword evidence="3" id="KW-1185">Reference proteome</keyword>
<dbReference type="AlphaFoldDB" id="A0A556QJI8"/>
<feature type="chain" id="PRO_5021888352" description="LEA type 2 family protein" evidence="1">
    <location>
        <begin position="18"/>
        <end position="146"/>
    </location>
</feature>
<proteinExistence type="predicted"/>
<reference evidence="2 3" key="1">
    <citation type="submission" date="2019-07" db="EMBL/GenBank/DDBJ databases">
        <title>Description of 53C-WASEF.</title>
        <authorList>
            <person name="Pitt A."/>
            <person name="Hahn M.W."/>
        </authorList>
    </citation>
    <scope>NUCLEOTIDE SEQUENCE [LARGE SCALE GENOMIC DNA]</scope>
    <source>
        <strain evidence="2 3">53C-WASEF</strain>
    </source>
</reference>
<dbReference type="EMBL" id="VMBG01000002">
    <property type="protein sequence ID" value="TSJ76815.1"/>
    <property type="molecule type" value="Genomic_DNA"/>
</dbReference>
<keyword evidence="1" id="KW-0732">Signal</keyword>
<sequence length="146" mass="15569">MRSLLSLLCVSLSLVLAGCGTPPERRLDSPGVQITRLTATGDSPALELRFINPNTVPLVIEKSTHTLSLGNTRIGRITDRQPIGVPPLRSVLHKVTLTPEMAAEVRDYAAKNPGEIQASVECVLELTTSDNDTITLKATGSSAVKL</sequence>
<dbReference type="Proteomes" id="UP000315648">
    <property type="component" value="Unassembled WGS sequence"/>
</dbReference>
<evidence type="ECO:0000256" key="1">
    <source>
        <dbReference type="SAM" id="SignalP"/>
    </source>
</evidence>
<dbReference type="Gene3D" id="2.60.40.1820">
    <property type="match status" value="1"/>
</dbReference>
<dbReference type="OrthoDB" id="192597at2"/>
<dbReference type="SUPFAM" id="SSF117070">
    <property type="entry name" value="LEA14-like"/>
    <property type="match status" value="1"/>
</dbReference>
<feature type="signal peptide" evidence="1">
    <location>
        <begin position="1"/>
        <end position="17"/>
    </location>
</feature>
<dbReference type="PROSITE" id="PS51257">
    <property type="entry name" value="PROKAR_LIPOPROTEIN"/>
    <property type="match status" value="1"/>
</dbReference>
<evidence type="ECO:0000313" key="3">
    <source>
        <dbReference type="Proteomes" id="UP000315648"/>
    </source>
</evidence>
<gene>
    <name evidence="2" type="ORF">FPL22_11890</name>
</gene>
<evidence type="ECO:0008006" key="4">
    <source>
        <dbReference type="Google" id="ProtNLM"/>
    </source>
</evidence>